<name>A0A843XKL4_COLES</name>
<dbReference type="AlphaFoldDB" id="A0A843XKL4"/>
<evidence type="ECO:0000313" key="2">
    <source>
        <dbReference type="EMBL" id="MQM19752.1"/>
    </source>
</evidence>
<keyword evidence="1" id="KW-1133">Transmembrane helix</keyword>
<keyword evidence="3" id="KW-1185">Reference proteome</keyword>
<keyword evidence="1" id="KW-0812">Transmembrane</keyword>
<organism evidence="2 3">
    <name type="scientific">Colocasia esculenta</name>
    <name type="common">Wild taro</name>
    <name type="synonym">Arum esculentum</name>
    <dbReference type="NCBI Taxonomy" id="4460"/>
    <lineage>
        <taxon>Eukaryota</taxon>
        <taxon>Viridiplantae</taxon>
        <taxon>Streptophyta</taxon>
        <taxon>Embryophyta</taxon>
        <taxon>Tracheophyta</taxon>
        <taxon>Spermatophyta</taxon>
        <taxon>Magnoliopsida</taxon>
        <taxon>Liliopsida</taxon>
        <taxon>Araceae</taxon>
        <taxon>Aroideae</taxon>
        <taxon>Colocasieae</taxon>
        <taxon>Colocasia</taxon>
    </lineage>
</organism>
<evidence type="ECO:0000313" key="3">
    <source>
        <dbReference type="Proteomes" id="UP000652761"/>
    </source>
</evidence>
<reference evidence="2" key="1">
    <citation type="submission" date="2017-07" db="EMBL/GenBank/DDBJ databases">
        <title>Taro Niue Genome Assembly and Annotation.</title>
        <authorList>
            <person name="Atibalentja N."/>
            <person name="Keating K."/>
            <person name="Fields C.J."/>
        </authorList>
    </citation>
    <scope>NUCLEOTIDE SEQUENCE</scope>
    <source>
        <strain evidence="2">Niue_2</strain>
        <tissue evidence="2">Leaf</tissue>
    </source>
</reference>
<proteinExistence type="predicted"/>
<dbReference type="EMBL" id="NMUH01009174">
    <property type="protein sequence ID" value="MQM19752.1"/>
    <property type="molecule type" value="Genomic_DNA"/>
</dbReference>
<comment type="caution">
    <text evidence="2">The sequence shown here is derived from an EMBL/GenBank/DDBJ whole genome shotgun (WGS) entry which is preliminary data.</text>
</comment>
<sequence>MAGARSSERAAMAGFSREEERSNLPCAVPDAYGEGQMGKQMVAATLTIIMLTVALIRHTPWGGRTSNGRAAVGGKGGFNPDKEIFYLDTFALGLLGQIFGTKQSRDRRRGRERALLPGSPPTATAAIDRASRCRCRKRKRKGCVCVCV</sequence>
<accession>A0A843XKL4</accession>
<feature type="transmembrane region" description="Helical" evidence="1">
    <location>
        <begin position="84"/>
        <end position="101"/>
    </location>
</feature>
<dbReference type="Proteomes" id="UP000652761">
    <property type="component" value="Unassembled WGS sequence"/>
</dbReference>
<keyword evidence="1" id="KW-0472">Membrane</keyword>
<protein>
    <submittedName>
        <fullName evidence="2">Uncharacterized protein</fullName>
    </submittedName>
</protein>
<evidence type="ECO:0000256" key="1">
    <source>
        <dbReference type="SAM" id="Phobius"/>
    </source>
</evidence>
<feature type="transmembrane region" description="Helical" evidence="1">
    <location>
        <begin position="41"/>
        <end position="59"/>
    </location>
</feature>
<gene>
    <name evidence="2" type="ORF">Taro_052763</name>
</gene>